<keyword evidence="1" id="KW-0812">Transmembrane</keyword>
<dbReference type="EMBL" id="JANJYJ010000003">
    <property type="protein sequence ID" value="KAK3224174.1"/>
    <property type="molecule type" value="Genomic_DNA"/>
</dbReference>
<dbReference type="AlphaFoldDB" id="A0AAE0AV75"/>
<reference evidence="2" key="1">
    <citation type="journal article" date="2023" name="Plant J.">
        <title>Genome sequences and population genomics provide insights into the demographic history, inbreeding, and mutation load of two 'living fossil' tree species of Dipteronia.</title>
        <authorList>
            <person name="Feng Y."/>
            <person name="Comes H.P."/>
            <person name="Chen J."/>
            <person name="Zhu S."/>
            <person name="Lu R."/>
            <person name="Zhang X."/>
            <person name="Li P."/>
            <person name="Qiu J."/>
            <person name="Olsen K.M."/>
            <person name="Qiu Y."/>
        </authorList>
    </citation>
    <scope>NUCLEOTIDE SEQUENCE</scope>
    <source>
        <strain evidence="2">NBL</strain>
    </source>
</reference>
<organism evidence="2 3">
    <name type="scientific">Dipteronia sinensis</name>
    <dbReference type="NCBI Taxonomy" id="43782"/>
    <lineage>
        <taxon>Eukaryota</taxon>
        <taxon>Viridiplantae</taxon>
        <taxon>Streptophyta</taxon>
        <taxon>Embryophyta</taxon>
        <taxon>Tracheophyta</taxon>
        <taxon>Spermatophyta</taxon>
        <taxon>Magnoliopsida</taxon>
        <taxon>eudicotyledons</taxon>
        <taxon>Gunneridae</taxon>
        <taxon>Pentapetalae</taxon>
        <taxon>rosids</taxon>
        <taxon>malvids</taxon>
        <taxon>Sapindales</taxon>
        <taxon>Sapindaceae</taxon>
        <taxon>Hippocastanoideae</taxon>
        <taxon>Acereae</taxon>
        <taxon>Dipteronia</taxon>
    </lineage>
</organism>
<keyword evidence="3" id="KW-1185">Reference proteome</keyword>
<dbReference type="Proteomes" id="UP001281410">
    <property type="component" value="Unassembled WGS sequence"/>
</dbReference>
<evidence type="ECO:0000313" key="3">
    <source>
        <dbReference type="Proteomes" id="UP001281410"/>
    </source>
</evidence>
<evidence type="ECO:0000313" key="2">
    <source>
        <dbReference type="EMBL" id="KAK3224174.1"/>
    </source>
</evidence>
<sequence length="236" mass="26960">MDDLFDFKNDATHQTYDRLGSLSKLVYRLQLLGALVFLCFLVYCIPIAAVFLRRLSAFVSAPPFVFVFFNAVIVVIALSVKFGVFSTTDDDHVVSTKANAAAGTDKEAEEVVAVQQLQRNHVDDDPGKSFFDDLNNNNDVVLIKDEIFIEEEVAVMEDKEVIVFEKKRTPTPMTEVGIDSQVEYDEKENPVDDLSCEEFNKKIEKFIENMRTFRRQESWLESDLMENNRTSIAVFD</sequence>
<feature type="transmembrane region" description="Helical" evidence="1">
    <location>
        <begin position="31"/>
        <end position="52"/>
    </location>
</feature>
<dbReference type="PANTHER" id="PTHR33640">
    <property type="entry name" value="TRANSMEMBRANE PROTEIN"/>
    <property type="match status" value="1"/>
</dbReference>
<keyword evidence="1" id="KW-1133">Transmembrane helix</keyword>
<gene>
    <name evidence="2" type="ORF">Dsin_011199</name>
</gene>
<name>A0AAE0AV75_9ROSI</name>
<feature type="transmembrane region" description="Helical" evidence="1">
    <location>
        <begin position="64"/>
        <end position="85"/>
    </location>
</feature>
<keyword evidence="1" id="KW-0472">Membrane</keyword>
<dbReference type="PANTHER" id="PTHR33640:SF3">
    <property type="entry name" value="DUF4408 DOMAIN-CONTAINING PROTEIN"/>
    <property type="match status" value="1"/>
</dbReference>
<comment type="caution">
    <text evidence="2">The sequence shown here is derived from an EMBL/GenBank/DDBJ whole genome shotgun (WGS) entry which is preliminary data.</text>
</comment>
<proteinExistence type="predicted"/>
<protein>
    <recommendedName>
        <fullName evidence="4">DUF4408 domain-containing protein</fullName>
    </recommendedName>
</protein>
<accession>A0AAE0AV75</accession>
<evidence type="ECO:0000256" key="1">
    <source>
        <dbReference type="SAM" id="Phobius"/>
    </source>
</evidence>
<evidence type="ECO:0008006" key="4">
    <source>
        <dbReference type="Google" id="ProtNLM"/>
    </source>
</evidence>